<sequence length="922" mass="104677">MNHSLERLFTFVIDLPSSYVPFSHPGNRWSCSVQEEALLRFPLAAMDLDKQSVWGSLKQKTRPFLRNLSVRKTKKRSVKMLERKGHSLDRCLSVSVPDMLEVETLMEEEEEEEEETTYSSAQVLSSSSPKSFSRSVVSLRSRNTSVRAAGQDWLWTSQQGTRTEVTVTPPDTQAGDTHLLSSRGAEAVGSPVSQGRRKPSEDLLDLLQSSRLSSTLSDESTEFPSGEMDFDSSPSSQNFDDQMALEEANDCLSDLPSPFAYLLTIHLKEGRNLVIRDRCGTSDPYVKFKLNGKTLYKSKVVYKNLNPVWDETVVLPIQTLDQKLWIKVYDRDLTTSDFMGSASVALTELELNRTTEQVLKLEDPNSLEDDMGVIVLNLSLAVKQGDFKRNRWSSRKKRTSSKSSFTRSMRLSESLRKNQLWNGLVTITLLEGKNMPRGGLAEIFILLKLGDQRYKSKRLCKSANPQWREQFDFHYFSDRKDMLDIEVWRKDNKKHEELLGTCHVDITALPTKQTNCLELPLEKHPGSLLMLIAVAPCTGVSISDLCVCPLGDPNERQQISQRYCIKNSFRDIKDIGFLQVKVLKAVDLMAADFSGKSDPFCVLELGNDMLQTHTVYKNLNPEWNKVFTFPIKDIHDVLEVTVFDEDGDKPPDFLGKVAIPLLSIRNGKQSCYTLKNKDLERASKGVIYLDIFFLLITGARKILSRNVDRVKKITMAIWNTIQFLWSCFLWESTVKSLIAFVVFVVTVWTVELYMVPLALLVLFAYNFSLVTTGKVNNAQDAQELMGLDEDEDEDDKESEKKGLIERIQMVQEVIITVQGVLEEIASFGERIKNTFNWTVPFLSVLACLVLAAATVILYFIPLRYIVLIWGINKFTKKLRNPYAIDNNELLDFLSRVPSDVQKPVVNSLYIGIIRDPLLAMDA</sequence>
<feature type="transmembrane region" description="Helical" evidence="14">
    <location>
        <begin position="839"/>
        <end position="860"/>
    </location>
</feature>
<feature type="domain" description="C2" evidence="15">
    <location>
        <begin position="244"/>
        <end position="359"/>
    </location>
</feature>
<evidence type="ECO:0000256" key="12">
    <source>
        <dbReference type="ARBA" id="ARBA00074930"/>
    </source>
</evidence>
<keyword evidence="10 14" id="KW-0472">Membrane</keyword>
<feature type="domain" description="C2" evidence="15">
    <location>
        <begin position="553"/>
        <end position="674"/>
    </location>
</feature>
<dbReference type="PROSITE" id="PS50004">
    <property type="entry name" value="C2"/>
    <property type="match status" value="3"/>
</dbReference>
<reference evidence="16" key="1">
    <citation type="submission" date="2019-04" db="EMBL/GenBank/DDBJ databases">
        <title>Genome assembly of Zosterops borbonicus 15179.</title>
        <authorList>
            <person name="Leroy T."/>
            <person name="Anselmetti Y."/>
            <person name="Tilak M.-K."/>
            <person name="Nabholz B."/>
        </authorList>
    </citation>
    <scope>NUCLEOTIDE SEQUENCE</scope>
    <source>
        <strain evidence="16">HGM_15179</strain>
        <tissue evidence="16">Muscle</tissue>
    </source>
</reference>
<dbReference type="Pfam" id="PF00168">
    <property type="entry name" value="C2"/>
    <property type="match status" value="3"/>
</dbReference>
<keyword evidence="6" id="KW-0479">Metal-binding</keyword>
<dbReference type="InterPro" id="IPR013583">
    <property type="entry name" value="MCTP_C"/>
</dbReference>
<dbReference type="InterPro" id="IPR035892">
    <property type="entry name" value="C2_domain_sf"/>
</dbReference>
<dbReference type="GO" id="GO:0005509">
    <property type="term" value="F:calcium ion binding"/>
    <property type="evidence" value="ECO:0007669"/>
    <property type="project" value="UniProtKB-ARBA"/>
</dbReference>
<evidence type="ECO:0000256" key="11">
    <source>
        <dbReference type="ARBA" id="ARBA00053791"/>
    </source>
</evidence>
<feature type="region of interest" description="Disordered" evidence="13">
    <location>
        <begin position="160"/>
        <end position="237"/>
    </location>
</feature>
<evidence type="ECO:0000313" key="17">
    <source>
        <dbReference type="Proteomes" id="UP000796761"/>
    </source>
</evidence>
<dbReference type="FunFam" id="2.60.40.150:FF:000019">
    <property type="entry name" value="Multiple C2 and transmembrane domain-containing protein 2 isoform 1"/>
    <property type="match status" value="1"/>
</dbReference>
<keyword evidence="7" id="KW-0677">Repeat</keyword>
<evidence type="ECO:0000256" key="8">
    <source>
        <dbReference type="ARBA" id="ARBA00022837"/>
    </source>
</evidence>
<keyword evidence="9 14" id="KW-1133">Transmembrane helix</keyword>
<evidence type="ECO:0000256" key="1">
    <source>
        <dbReference type="ARBA" id="ARBA00001913"/>
    </source>
</evidence>
<feature type="compositionally biased region" description="Low complexity" evidence="13">
    <location>
        <begin position="205"/>
        <end position="218"/>
    </location>
</feature>
<comment type="similarity">
    <text evidence="3">Belongs to the MCTP family.</text>
</comment>
<dbReference type="GO" id="GO:0030672">
    <property type="term" value="C:synaptic vesicle membrane"/>
    <property type="evidence" value="ECO:0007669"/>
    <property type="project" value="TreeGrafter"/>
</dbReference>
<feature type="region of interest" description="Disordered" evidence="13">
    <location>
        <begin position="107"/>
        <end position="126"/>
    </location>
</feature>
<feature type="transmembrane region" description="Helical" evidence="14">
    <location>
        <begin position="737"/>
        <end position="765"/>
    </location>
</feature>
<keyword evidence="17" id="KW-1185">Reference proteome</keyword>
<dbReference type="PANTHER" id="PTHR45911">
    <property type="entry name" value="C2 DOMAIN-CONTAINING PROTEIN"/>
    <property type="match status" value="1"/>
</dbReference>
<keyword evidence="5 14" id="KW-0812">Transmembrane</keyword>
<proteinExistence type="inferred from homology"/>
<accession>A0A8K1LNU0</accession>
<dbReference type="SUPFAM" id="SSF49562">
    <property type="entry name" value="C2 domain (Calcium/lipid-binding domain, CaLB)"/>
    <property type="match status" value="3"/>
</dbReference>
<name>A0A8K1LNU0_9PASS</name>
<dbReference type="SMART" id="SM00239">
    <property type="entry name" value="C2"/>
    <property type="match status" value="3"/>
</dbReference>
<dbReference type="InterPro" id="IPR000008">
    <property type="entry name" value="C2_dom"/>
</dbReference>
<evidence type="ECO:0000256" key="2">
    <source>
        <dbReference type="ARBA" id="ARBA00004141"/>
    </source>
</evidence>
<keyword evidence="4" id="KW-0217">Developmental protein</keyword>
<evidence type="ECO:0000259" key="15">
    <source>
        <dbReference type="PROSITE" id="PS50004"/>
    </source>
</evidence>
<gene>
    <name evidence="16" type="ORF">HGM15179_006435</name>
</gene>
<dbReference type="Proteomes" id="UP000796761">
    <property type="component" value="Unassembled WGS sequence"/>
</dbReference>
<protein>
    <recommendedName>
        <fullName evidence="12">Multiple C2 and transmembrane domain-containing protein 2</fullName>
    </recommendedName>
</protein>
<evidence type="ECO:0000256" key="6">
    <source>
        <dbReference type="ARBA" id="ARBA00022723"/>
    </source>
</evidence>
<evidence type="ECO:0000256" key="10">
    <source>
        <dbReference type="ARBA" id="ARBA00023136"/>
    </source>
</evidence>
<evidence type="ECO:0000313" key="16">
    <source>
        <dbReference type="EMBL" id="TRZ20627.1"/>
    </source>
</evidence>
<comment type="cofactor">
    <cofactor evidence="1">
        <name>Ca(2+)</name>
        <dbReference type="ChEBI" id="CHEBI:29108"/>
    </cofactor>
</comment>
<evidence type="ECO:0000256" key="9">
    <source>
        <dbReference type="ARBA" id="ARBA00022989"/>
    </source>
</evidence>
<feature type="transmembrane region" description="Helical" evidence="14">
    <location>
        <begin position="685"/>
        <end position="703"/>
    </location>
</feature>
<comment type="caution">
    <text evidence="16">The sequence shown here is derived from an EMBL/GenBank/DDBJ whole genome shotgun (WGS) entry which is preliminary data.</text>
</comment>
<feature type="domain" description="C2" evidence="15">
    <location>
        <begin position="407"/>
        <end position="519"/>
    </location>
</feature>
<organism evidence="16 17">
    <name type="scientific">Zosterops borbonicus</name>
    <dbReference type="NCBI Taxonomy" id="364589"/>
    <lineage>
        <taxon>Eukaryota</taxon>
        <taxon>Metazoa</taxon>
        <taxon>Chordata</taxon>
        <taxon>Craniata</taxon>
        <taxon>Vertebrata</taxon>
        <taxon>Euteleostomi</taxon>
        <taxon>Archelosauria</taxon>
        <taxon>Archosauria</taxon>
        <taxon>Dinosauria</taxon>
        <taxon>Saurischia</taxon>
        <taxon>Theropoda</taxon>
        <taxon>Coelurosauria</taxon>
        <taxon>Aves</taxon>
        <taxon>Neognathae</taxon>
        <taxon>Neoaves</taxon>
        <taxon>Telluraves</taxon>
        <taxon>Australaves</taxon>
        <taxon>Passeriformes</taxon>
        <taxon>Sylvioidea</taxon>
        <taxon>Zosteropidae</taxon>
        <taxon>Zosterops</taxon>
    </lineage>
</organism>
<dbReference type="FunFam" id="2.60.40.150:FF:000076">
    <property type="entry name" value="multiple C2 and transmembrane domain-containing protein 2 isoform X1"/>
    <property type="match status" value="1"/>
</dbReference>
<evidence type="ECO:0000256" key="5">
    <source>
        <dbReference type="ARBA" id="ARBA00022692"/>
    </source>
</evidence>
<feature type="compositionally biased region" description="Acidic residues" evidence="13">
    <location>
        <begin position="107"/>
        <end position="116"/>
    </location>
</feature>
<evidence type="ECO:0000256" key="7">
    <source>
        <dbReference type="ARBA" id="ARBA00022737"/>
    </source>
</evidence>
<dbReference type="AlphaFoldDB" id="A0A8K1LNU0"/>
<keyword evidence="8" id="KW-0106">Calcium</keyword>
<dbReference type="CDD" id="cd08376">
    <property type="entry name" value="C2B_MCTP_PRT"/>
    <property type="match status" value="1"/>
</dbReference>
<comment type="function">
    <text evidence="11">Might play a role in the development of cardiac outflow tract.</text>
</comment>
<evidence type="ECO:0000256" key="14">
    <source>
        <dbReference type="SAM" id="Phobius"/>
    </source>
</evidence>
<dbReference type="Gene3D" id="2.60.40.150">
    <property type="entry name" value="C2 domain"/>
    <property type="match status" value="3"/>
</dbReference>
<dbReference type="OrthoDB" id="5973539at2759"/>
<evidence type="ECO:0000256" key="13">
    <source>
        <dbReference type="SAM" id="MobiDB-lite"/>
    </source>
</evidence>
<feature type="compositionally biased region" description="Polar residues" evidence="13">
    <location>
        <begin position="160"/>
        <end position="175"/>
    </location>
</feature>
<dbReference type="CDD" id="cd08377">
    <property type="entry name" value="C2C_MCTP_PRT"/>
    <property type="match status" value="1"/>
</dbReference>
<dbReference type="CDD" id="cd04042">
    <property type="entry name" value="C2A_MCTP_PRT"/>
    <property type="match status" value="1"/>
</dbReference>
<comment type="subcellular location">
    <subcellularLocation>
        <location evidence="2">Membrane</location>
        <topology evidence="2">Multi-pass membrane protein</topology>
    </subcellularLocation>
</comment>
<dbReference type="PANTHER" id="PTHR45911:SF2">
    <property type="entry name" value="MULTIPLE C2 AND TRANSMEMBRANE DOMAIN-CONTAINING PROTEIN 2"/>
    <property type="match status" value="1"/>
</dbReference>
<dbReference type="FunFam" id="2.60.40.150:FF:000088">
    <property type="entry name" value="multiple C2 and transmembrane domain-containing protein 2 isoform X2"/>
    <property type="match status" value="1"/>
</dbReference>
<dbReference type="GO" id="GO:0046928">
    <property type="term" value="P:regulation of neurotransmitter secretion"/>
    <property type="evidence" value="ECO:0007669"/>
    <property type="project" value="TreeGrafter"/>
</dbReference>
<dbReference type="Pfam" id="PF08372">
    <property type="entry name" value="PRT_C"/>
    <property type="match status" value="1"/>
</dbReference>
<evidence type="ECO:0000256" key="3">
    <source>
        <dbReference type="ARBA" id="ARBA00007923"/>
    </source>
</evidence>
<dbReference type="EMBL" id="SWJQ01000143">
    <property type="protein sequence ID" value="TRZ20627.1"/>
    <property type="molecule type" value="Genomic_DNA"/>
</dbReference>
<evidence type="ECO:0000256" key="4">
    <source>
        <dbReference type="ARBA" id="ARBA00022473"/>
    </source>
</evidence>